<dbReference type="RefSeq" id="XP_007406811.1">
    <property type="nucleotide sequence ID" value="XM_007406749.1"/>
</dbReference>
<dbReference type="OrthoDB" id="2500537at2759"/>
<keyword evidence="4" id="KW-1185">Reference proteome</keyword>
<dbReference type="Pfam" id="PF18802">
    <property type="entry name" value="CxC1"/>
    <property type="match status" value="1"/>
</dbReference>
<gene>
    <name evidence="3" type="ORF">MELLADRAFT_95234</name>
</gene>
<proteinExistence type="predicted"/>
<sequence length="670" mass="77165">MVLPGQNIKIRPKRKPGKRKAKSDIAQRRAMLEAQEDRAATSIIEGLMLDVEPTNHELNHDIDDGAPQDLYRDLDQSNFGVNPFSEDDDSEYDGRMFNEAESYEERTLREQKQWQEKTFQWGHTDLWDYDWKEPCHCTGTMVRTPKKIVVFDILYRKQILVNFCACQSDAVRLVKMGLIGGTAKYPCTAFSIRLIRFYQLLWKWCSNTIAPFGQAVDEFLDAFNTLILVPSGNQPREWRKLFSCAVDVYREMIRREAELETLALKLSAIEKLASNFPRCFGPAVQGKRPAEPDVIVSLDGNFQHRRHMAASAGWRPESTITPSLFLTSKYVKEWEEKIGVRRNDVKDKTEELVHPCSERHTAADDVRGAKTWSGCDETGLFGMACRHDHVLKFINIVQSGERGHFPVATINWMFEQLEEAEGDQQKLAILYDIGCNLTKALRKRRAGELKIGTGAWHSYAHERSCQILYNPRLNEDWGMSDGEGLERIWSAFSDLVAALRYSTKEHRLCCLNLKGLYHNEGLRTKAVDSMIRRLKEMEKLNQSSKATLQRLYIDPQYTQDYFLAQWERQRKCQLEVIVNEGIGDLTNKLAHLISIEESLQEAQRIRRRNRTEAEDEEIVQLPDTMVQLEEEIGLLADELGGEQFRNVPGASSELGYAIFKLWIMANTLRQ</sequence>
<feature type="compositionally biased region" description="Basic residues" evidence="1">
    <location>
        <begin position="10"/>
        <end position="21"/>
    </location>
</feature>
<dbReference type="AlphaFoldDB" id="F4RCM0"/>
<accession>F4RCM0</accession>
<evidence type="ECO:0000259" key="2">
    <source>
        <dbReference type="Pfam" id="PF18802"/>
    </source>
</evidence>
<dbReference type="InParanoid" id="F4RCM0"/>
<protein>
    <recommendedName>
        <fullName evidence="2">CxC1-like cysteine cluster associated with KDZ transposases domain-containing protein</fullName>
    </recommendedName>
</protein>
<dbReference type="GeneID" id="18937181"/>
<feature type="region of interest" description="Disordered" evidence="1">
    <location>
        <begin position="1"/>
        <end position="25"/>
    </location>
</feature>
<dbReference type="Proteomes" id="UP000001072">
    <property type="component" value="Unassembled WGS sequence"/>
</dbReference>
<name>F4RCM0_MELLP</name>
<organism evidence="4">
    <name type="scientific">Melampsora larici-populina (strain 98AG31 / pathotype 3-4-7)</name>
    <name type="common">Poplar leaf rust fungus</name>
    <dbReference type="NCBI Taxonomy" id="747676"/>
    <lineage>
        <taxon>Eukaryota</taxon>
        <taxon>Fungi</taxon>
        <taxon>Dikarya</taxon>
        <taxon>Basidiomycota</taxon>
        <taxon>Pucciniomycotina</taxon>
        <taxon>Pucciniomycetes</taxon>
        <taxon>Pucciniales</taxon>
        <taxon>Melampsoraceae</taxon>
        <taxon>Melampsora</taxon>
    </lineage>
</organism>
<dbReference type="VEuPathDB" id="FungiDB:MELLADRAFT_95234"/>
<dbReference type="PANTHER" id="PTHR33096:SF1">
    <property type="entry name" value="CXC1-LIKE CYSTEINE CLUSTER ASSOCIATED WITH KDZ TRANSPOSASES DOMAIN-CONTAINING PROTEIN"/>
    <property type="match status" value="1"/>
</dbReference>
<reference evidence="4" key="1">
    <citation type="journal article" date="2011" name="Proc. Natl. Acad. Sci. U.S.A.">
        <title>Obligate biotrophy features unraveled by the genomic analysis of rust fungi.</title>
        <authorList>
            <person name="Duplessis S."/>
            <person name="Cuomo C.A."/>
            <person name="Lin Y.-C."/>
            <person name="Aerts A."/>
            <person name="Tisserant E."/>
            <person name="Veneault-Fourrey C."/>
            <person name="Joly D.L."/>
            <person name="Hacquard S."/>
            <person name="Amselem J."/>
            <person name="Cantarel B.L."/>
            <person name="Chiu R."/>
            <person name="Coutinho P.M."/>
            <person name="Feau N."/>
            <person name="Field M."/>
            <person name="Frey P."/>
            <person name="Gelhaye E."/>
            <person name="Goldberg J."/>
            <person name="Grabherr M.G."/>
            <person name="Kodira C.D."/>
            <person name="Kohler A."/>
            <person name="Kuees U."/>
            <person name="Lindquist E.A."/>
            <person name="Lucas S.M."/>
            <person name="Mago R."/>
            <person name="Mauceli E."/>
            <person name="Morin E."/>
            <person name="Murat C."/>
            <person name="Pangilinan J.L."/>
            <person name="Park R."/>
            <person name="Pearson M."/>
            <person name="Quesneville H."/>
            <person name="Rouhier N."/>
            <person name="Sakthikumar S."/>
            <person name="Salamov A.A."/>
            <person name="Schmutz J."/>
            <person name="Selles B."/>
            <person name="Shapiro H."/>
            <person name="Tanguay P."/>
            <person name="Tuskan G.A."/>
            <person name="Henrissat B."/>
            <person name="Van de Peer Y."/>
            <person name="Rouze P."/>
            <person name="Ellis J.G."/>
            <person name="Dodds P.N."/>
            <person name="Schein J.E."/>
            <person name="Zhong S."/>
            <person name="Hamelin R.C."/>
            <person name="Grigoriev I.V."/>
            <person name="Szabo L.J."/>
            <person name="Martin F."/>
        </authorList>
    </citation>
    <scope>NUCLEOTIDE SEQUENCE [LARGE SCALE GENOMIC DNA]</scope>
    <source>
        <strain evidence="4">98AG31 / pathotype 3-4-7</strain>
    </source>
</reference>
<feature type="domain" description="CxC1-like cysteine cluster associated with KDZ transposases" evidence="2">
    <location>
        <begin position="121"/>
        <end position="221"/>
    </location>
</feature>
<dbReference type="InterPro" id="IPR040521">
    <property type="entry name" value="KDZ"/>
</dbReference>
<dbReference type="HOGENOM" id="CLU_011407_5_0_1"/>
<dbReference type="PANTHER" id="PTHR33096">
    <property type="entry name" value="CXC2 DOMAIN-CONTAINING PROTEIN"/>
    <property type="match status" value="1"/>
</dbReference>
<dbReference type="EMBL" id="GL883096">
    <property type="protein sequence ID" value="EGG09757.1"/>
    <property type="molecule type" value="Genomic_DNA"/>
</dbReference>
<evidence type="ECO:0000313" key="4">
    <source>
        <dbReference type="Proteomes" id="UP000001072"/>
    </source>
</evidence>
<dbReference type="KEGG" id="mlr:MELLADRAFT_95234"/>
<dbReference type="Pfam" id="PF18758">
    <property type="entry name" value="KDZ"/>
    <property type="match status" value="1"/>
</dbReference>
<dbReference type="InterPro" id="IPR041320">
    <property type="entry name" value="CxC1"/>
</dbReference>
<evidence type="ECO:0000313" key="3">
    <source>
        <dbReference type="EMBL" id="EGG09757.1"/>
    </source>
</evidence>
<evidence type="ECO:0000256" key="1">
    <source>
        <dbReference type="SAM" id="MobiDB-lite"/>
    </source>
</evidence>